<dbReference type="SUPFAM" id="SSF81665">
    <property type="entry name" value="Calcium ATPase, transmembrane domain M"/>
    <property type="match status" value="1"/>
</dbReference>
<keyword evidence="4" id="KW-0460">Magnesium</keyword>
<dbReference type="InterPro" id="IPR023298">
    <property type="entry name" value="ATPase_P-typ_TM_dom_sf"/>
</dbReference>
<evidence type="ECO:0000256" key="5">
    <source>
        <dbReference type="SAM" id="Phobius"/>
    </source>
</evidence>
<keyword evidence="8" id="KW-1185">Reference proteome</keyword>
<evidence type="ECO:0000313" key="8">
    <source>
        <dbReference type="Proteomes" id="UP000012651"/>
    </source>
</evidence>
<dbReference type="GO" id="GO:0015444">
    <property type="term" value="F:P-type magnesium transporter activity"/>
    <property type="evidence" value="ECO:0007669"/>
    <property type="project" value="InterPro"/>
</dbReference>
<dbReference type="InterPro" id="IPR006415">
    <property type="entry name" value="P-type_ATPase_IIIB"/>
</dbReference>
<name>N2BVL2_9ACTN</name>
<dbReference type="Pfam" id="PF00689">
    <property type="entry name" value="Cation_ATPase_C"/>
    <property type="match status" value="1"/>
</dbReference>
<keyword evidence="2" id="KW-1003">Cell membrane</keyword>
<sequence>MNKYVKMTASSNFGNIFSVLVASVFLPFLPMTAVQLLLLNFIYDCACAVIPWDRVDAQELRVPQTWRSGSIASFMHWIGPTSSVFDVVTFAVLFFWICPAVCGGSWSTLVGNPTAMASFVGTFQACWFVESMFTQVLFIYLVRTERMPFIQSMADWRVLLVKKLYVRHFGRLL</sequence>
<keyword evidence="5" id="KW-1133">Transmembrane helix</keyword>
<dbReference type="GO" id="GO:0005886">
    <property type="term" value="C:plasma membrane"/>
    <property type="evidence" value="ECO:0007669"/>
    <property type="project" value="UniProtKB-SubCell"/>
</dbReference>
<organism evidence="7 8">
    <name type="scientific">Atopobium minutum 10063974</name>
    <dbReference type="NCBI Taxonomy" id="997872"/>
    <lineage>
        <taxon>Bacteria</taxon>
        <taxon>Bacillati</taxon>
        <taxon>Actinomycetota</taxon>
        <taxon>Coriobacteriia</taxon>
        <taxon>Coriobacteriales</taxon>
        <taxon>Atopobiaceae</taxon>
        <taxon>Atopobium</taxon>
    </lineage>
</organism>
<dbReference type="Gene3D" id="1.20.1110.10">
    <property type="entry name" value="Calcium-transporting ATPase, transmembrane domain"/>
    <property type="match status" value="1"/>
</dbReference>
<evidence type="ECO:0000256" key="1">
    <source>
        <dbReference type="ARBA" id="ARBA00004651"/>
    </source>
</evidence>
<dbReference type="PRINTS" id="PR01836">
    <property type="entry name" value="MGATPASE"/>
</dbReference>
<comment type="subcellular location">
    <subcellularLocation>
        <location evidence="1">Cell membrane</location>
        <topology evidence="1">Multi-pass membrane protein</topology>
    </subcellularLocation>
</comment>
<evidence type="ECO:0000313" key="7">
    <source>
        <dbReference type="EMBL" id="EMZ42615.1"/>
    </source>
</evidence>
<dbReference type="EMBL" id="AGXC01000001">
    <property type="protein sequence ID" value="EMZ42615.1"/>
    <property type="molecule type" value="Genomic_DNA"/>
</dbReference>
<evidence type="ECO:0000256" key="3">
    <source>
        <dbReference type="ARBA" id="ARBA00022553"/>
    </source>
</evidence>
<keyword evidence="5" id="KW-0812">Transmembrane</keyword>
<dbReference type="OrthoDB" id="9814270at2"/>
<keyword evidence="3" id="KW-0597">Phosphoprotein</keyword>
<dbReference type="AlphaFoldDB" id="N2BVL2"/>
<protein>
    <recommendedName>
        <fullName evidence="6">Cation-transporting P-type ATPase C-terminal domain-containing protein</fullName>
    </recommendedName>
</protein>
<gene>
    <name evidence="7" type="ORF">HMPREF1091_00173</name>
</gene>
<evidence type="ECO:0000259" key="6">
    <source>
        <dbReference type="Pfam" id="PF00689"/>
    </source>
</evidence>
<dbReference type="PATRIC" id="fig|997872.3.peg.175"/>
<reference evidence="7 8" key="1">
    <citation type="submission" date="2013-03" db="EMBL/GenBank/DDBJ databases">
        <title>The Genome Sequence of Atopobium minutum 10063974.</title>
        <authorList>
            <consortium name="The Broad Institute Genome Sequencing Platform"/>
            <person name="Earl A."/>
            <person name="Ward D."/>
            <person name="Feldgarden M."/>
            <person name="Gevers D."/>
            <person name="Lambert T."/>
            <person name="Marvaud J.-C."/>
            <person name="Courvalin P."/>
            <person name="Walker B."/>
            <person name="Young S.K."/>
            <person name="Zeng Q."/>
            <person name="Gargeya S."/>
            <person name="Fitzgerald M."/>
            <person name="Haas B."/>
            <person name="Abouelleil A."/>
            <person name="Alvarado L."/>
            <person name="Arachchi H.M."/>
            <person name="Berlin A.M."/>
            <person name="Chapman S.B."/>
            <person name="Dewar J."/>
            <person name="Goldberg J."/>
            <person name="Griggs A."/>
            <person name="Gujja S."/>
            <person name="Hansen M."/>
            <person name="Howarth C."/>
            <person name="Imamovic A."/>
            <person name="Larimer J."/>
            <person name="McCowan C."/>
            <person name="Murphy C."/>
            <person name="Neiman D."/>
            <person name="Pearson M."/>
            <person name="Priest M."/>
            <person name="Roberts A."/>
            <person name="Saif S."/>
            <person name="Shea T."/>
            <person name="Sisk P."/>
            <person name="Sykes S."/>
            <person name="Wortman J."/>
            <person name="Nusbaum C."/>
            <person name="Birren B."/>
        </authorList>
    </citation>
    <scope>NUCLEOTIDE SEQUENCE [LARGE SCALE GENOMIC DNA]</scope>
    <source>
        <strain evidence="7 8">10063974</strain>
    </source>
</reference>
<accession>N2BVL2</accession>
<dbReference type="RefSeq" id="WP_002562948.1">
    <property type="nucleotide sequence ID" value="NZ_KB822533.1"/>
</dbReference>
<evidence type="ECO:0000256" key="2">
    <source>
        <dbReference type="ARBA" id="ARBA00022475"/>
    </source>
</evidence>
<comment type="caution">
    <text evidence="7">The sequence shown here is derived from an EMBL/GenBank/DDBJ whole genome shotgun (WGS) entry which is preliminary data.</text>
</comment>
<feature type="transmembrane region" description="Helical" evidence="5">
    <location>
        <begin position="12"/>
        <end position="29"/>
    </location>
</feature>
<dbReference type="Proteomes" id="UP000012651">
    <property type="component" value="Unassembled WGS sequence"/>
</dbReference>
<dbReference type="InterPro" id="IPR006068">
    <property type="entry name" value="ATPase_P-typ_cation-transptr_C"/>
</dbReference>
<proteinExistence type="predicted"/>
<keyword evidence="5" id="KW-0472">Membrane</keyword>
<feature type="domain" description="Cation-transporting P-type ATPase C-terminal" evidence="6">
    <location>
        <begin position="28"/>
        <end position="151"/>
    </location>
</feature>
<evidence type="ECO:0000256" key="4">
    <source>
        <dbReference type="ARBA" id="ARBA00022842"/>
    </source>
</evidence>
<dbReference type="HOGENOM" id="CLU_002360_10_8_11"/>
<feature type="transmembrane region" description="Helical" evidence="5">
    <location>
        <begin position="117"/>
        <end position="142"/>
    </location>
</feature>